<dbReference type="Gene3D" id="3.40.50.150">
    <property type="entry name" value="Vaccinia Virus protein VP39"/>
    <property type="match status" value="1"/>
</dbReference>
<dbReference type="STRING" id="28573.A0A0U1M8W5"/>
<reference evidence="2 3" key="1">
    <citation type="submission" date="2015-04" db="EMBL/GenBank/DDBJ databases">
        <authorList>
            <person name="Syromyatnikov M.Y."/>
            <person name="Popov V.N."/>
        </authorList>
    </citation>
    <scope>NUCLEOTIDE SEQUENCE [LARGE SCALE GENOMIC DNA]</scope>
    <source>
        <strain evidence="2">WF-38-12</strain>
    </source>
</reference>
<dbReference type="SUPFAM" id="SSF53335">
    <property type="entry name" value="S-adenosyl-L-methionine-dependent methyltransferases"/>
    <property type="match status" value="1"/>
</dbReference>
<dbReference type="InterPro" id="IPR029063">
    <property type="entry name" value="SAM-dependent_MTases_sf"/>
</dbReference>
<organism evidence="2 3">
    <name type="scientific">Talaromyces islandicus</name>
    <name type="common">Penicillium islandicum</name>
    <dbReference type="NCBI Taxonomy" id="28573"/>
    <lineage>
        <taxon>Eukaryota</taxon>
        <taxon>Fungi</taxon>
        <taxon>Dikarya</taxon>
        <taxon>Ascomycota</taxon>
        <taxon>Pezizomycotina</taxon>
        <taxon>Eurotiomycetes</taxon>
        <taxon>Eurotiomycetidae</taxon>
        <taxon>Eurotiales</taxon>
        <taxon>Trichocomaceae</taxon>
        <taxon>Talaromyces</taxon>
        <taxon>Talaromyces sect. Islandici</taxon>
    </lineage>
</organism>
<keyword evidence="3" id="KW-1185">Reference proteome</keyword>
<gene>
    <name evidence="2" type="ORF">PISL3812_08834</name>
</gene>
<sequence length="361" mass="40109">MGATDATRAYTSATSAKLTSTSGGERATHDSSVAEVVRPAQIEPATEPGEEDEFDVTEGWETESGGSASADSSIYAHTYEHGRRYQTFKNGRYPIPNDDNEQDREDMKHAMMLELMDGELFFAPIGDNPQNILDIGTGTGIWAIDAGDRFPSAHVRGVDLSPIQPNWVPPNVDFLIDDCEKDWLASNCDFVHFRFMVIILKDVQQVLKHAHKSLRPGGWIELQELSAEPLCDDGTMGSDDPVKTMYSLAGQAFAKFGMNVTLPKHLGHSLQEAGFENIKCIVKKVPIGVWAKDKTLRLIGLYQKMAVLDLMPALAGRPFEALGMSHAESQVTLAFARKALDETKVHRYFNYYFWYAQKPSE</sequence>
<dbReference type="EMBL" id="CVMT01000010">
    <property type="protein sequence ID" value="CRG91782.1"/>
    <property type="molecule type" value="Genomic_DNA"/>
</dbReference>
<dbReference type="Proteomes" id="UP000054383">
    <property type="component" value="Unassembled WGS sequence"/>
</dbReference>
<dbReference type="GO" id="GO:0008168">
    <property type="term" value="F:methyltransferase activity"/>
    <property type="evidence" value="ECO:0007669"/>
    <property type="project" value="TreeGrafter"/>
</dbReference>
<dbReference type="PANTHER" id="PTHR43591">
    <property type="entry name" value="METHYLTRANSFERASE"/>
    <property type="match status" value="1"/>
</dbReference>
<dbReference type="OMA" id="MKHAMLL"/>
<dbReference type="CDD" id="cd02440">
    <property type="entry name" value="AdoMet_MTases"/>
    <property type="match status" value="1"/>
</dbReference>
<evidence type="ECO:0000313" key="2">
    <source>
        <dbReference type="EMBL" id="CRG91782.1"/>
    </source>
</evidence>
<feature type="compositionally biased region" description="Low complexity" evidence="1">
    <location>
        <begin position="9"/>
        <end position="22"/>
    </location>
</feature>
<dbReference type="OrthoDB" id="2013972at2759"/>
<evidence type="ECO:0000313" key="3">
    <source>
        <dbReference type="Proteomes" id="UP000054383"/>
    </source>
</evidence>
<accession>A0A0U1M8W5</accession>
<evidence type="ECO:0000256" key="1">
    <source>
        <dbReference type="SAM" id="MobiDB-lite"/>
    </source>
</evidence>
<evidence type="ECO:0008006" key="4">
    <source>
        <dbReference type="Google" id="ProtNLM"/>
    </source>
</evidence>
<dbReference type="AlphaFoldDB" id="A0A0U1M8W5"/>
<feature type="compositionally biased region" description="Acidic residues" evidence="1">
    <location>
        <begin position="48"/>
        <end position="61"/>
    </location>
</feature>
<dbReference type="Pfam" id="PF13489">
    <property type="entry name" value="Methyltransf_23"/>
    <property type="match status" value="1"/>
</dbReference>
<protein>
    <recommendedName>
        <fullName evidence="4">Methyltransferase domain-containing protein</fullName>
    </recommendedName>
</protein>
<dbReference type="PANTHER" id="PTHR43591:SF10">
    <property type="entry name" value="ABC TRANSMEMBRANE TYPE-1 DOMAIN-CONTAINING PROTEIN-RELATED"/>
    <property type="match status" value="1"/>
</dbReference>
<feature type="region of interest" description="Disordered" evidence="1">
    <location>
        <begin position="1"/>
        <end position="72"/>
    </location>
</feature>
<name>A0A0U1M8W5_TALIS</name>
<proteinExistence type="predicted"/>